<evidence type="ECO:0000313" key="3">
    <source>
        <dbReference type="EMBL" id="MFF0546986.1"/>
    </source>
</evidence>
<dbReference type="InterPro" id="IPR019051">
    <property type="entry name" value="Trp_biosyn_TM_oprn/chp"/>
</dbReference>
<keyword evidence="4" id="KW-1185">Reference proteome</keyword>
<accession>A0ABW6PX12</accession>
<evidence type="ECO:0000256" key="2">
    <source>
        <dbReference type="SAM" id="Phobius"/>
    </source>
</evidence>
<dbReference type="RefSeq" id="WP_387703160.1">
    <property type="nucleotide sequence ID" value="NZ_JBIAMX010000030.1"/>
</dbReference>
<evidence type="ECO:0000313" key="4">
    <source>
        <dbReference type="Proteomes" id="UP001601444"/>
    </source>
</evidence>
<dbReference type="Proteomes" id="UP001601444">
    <property type="component" value="Unassembled WGS sequence"/>
</dbReference>
<feature type="transmembrane region" description="Helical" evidence="2">
    <location>
        <begin position="148"/>
        <end position="168"/>
    </location>
</feature>
<keyword evidence="2" id="KW-1133">Transmembrane helix</keyword>
<sequence>MSGAGGDDAAAGTGAVPAKRGVGRRSPVLPVALLAVAAAGLWASSRMTWVTVQSSDGLTEPRTDELNGSTWFGALTPLALVLLASIAAVLAVKGALRQVLGVLIAVVAAVAAVPGFAIVVGAGRPAERAGTLAELPARAVVTSVQTHVAPALLALVAAALALVAGALLTMRREQPTSLSGRYDAPAARKAAATEQVTAQRGDKGSAPLSERVLWDAIDAGTDPTADDGEPPAPEQPGDRPAPR</sequence>
<proteinExistence type="predicted"/>
<reference evidence="3 4" key="1">
    <citation type="submission" date="2024-10" db="EMBL/GenBank/DDBJ databases">
        <title>The Natural Products Discovery Center: Release of the First 8490 Sequenced Strains for Exploring Actinobacteria Biosynthetic Diversity.</title>
        <authorList>
            <person name="Kalkreuter E."/>
            <person name="Kautsar S.A."/>
            <person name="Yang D."/>
            <person name="Bader C.D."/>
            <person name="Teijaro C.N."/>
            <person name="Fluegel L."/>
            <person name="Davis C.M."/>
            <person name="Simpson J.R."/>
            <person name="Lauterbach L."/>
            <person name="Steele A.D."/>
            <person name="Gui C."/>
            <person name="Meng S."/>
            <person name="Li G."/>
            <person name="Viehrig K."/>
            <person name="Ye F."/>
            <person name="Su P."/>
            <person name="Kiefer A.F."/>
            <person name="Nichols A."/>
            <person name="Cepeda A.J."/>
            <person name="Yan W."/>
            <person name="Fan B."/>
            <person name="Jiang Y."/>
            <person name="Adhikari A."/>
            <person name="Zheng C.-J."/>
            <person name="Schuster L."/>
            <person name="Cowan T.M."/>
            <person name="Smanski M.J."/>
            <person name="Chevrette M.G."/>
            <person name="De Carvalho L.P.S."/>
            <person name="Shen B."/>
        </authorList>
    </citation>
    <scope>NUCLEOTIDE SEQUENCE [LARGE SCALE GENOMIC DNA]</scope>
    <source>
        <strain evidence="3 4">NPDC004045</strain>
    </source>
</reference>
<feature type="transmembrane region" description="Helical" evidence="2">
    <location>
        <begin position="99"/>
        <end position="122"/>
    </location>
</feature>
<feature type="transmembrane region" description="Helical" evidence="2">
    <location>
        <begin position="28"/>
        <end position="49"/>
    </location>
</feature>
<feature type="transmembrane region" description="Helical" evidence="2">
    <location>
        <begin position="69"/>
        <end position="92"/>
    </location>
</feature>
<feature type="region of interest" description="Disordered" evidence="1">
    <location>
        <begin position="194"/>
        <end position="243"/>
    </location>
</feature>
<dbReference type="NCBIfam" id="TIGR02234">
    <property type="entry name" value="trp_oprn_chp"/>
    <property type="match status" value="1"/>
</dbReference>
<evidence type="ECO:0000256" key="1">
    <source>
        <dbReference type="SAM" id="MobiDB-lite"/>
    </source>
</evidence>
<protein>
    <submittedName>
        <fullName evidence="3">TIGR02234 family membrane protein</fullName>
    </submittedName>
</protein>
<keyword evidence="2" id="KW-0812">Transmembrane</keyword>
<dbReference type="EMBL" id="JBIAMX010000030">
    <property type="protein sequence ID" value="MFF0546986.1"/>
    <property type="molecule type" value="Genomic_DNA"/>
</dbReference>
<name>A0ABW6PX12_9NOCA</name>
<organism evidence="3 4">
    <name type="scientific">Nocardia thailandica</name>
    <dbReference type="NCBI Taxonomy" id="257275"/>
    <lineage>
        <taxon>Bacteria</taxon>
        <taxon>Bacillati</taxon>
        <taxon>Actinomycetota</taxon>
        <taxon>Actinomycetes</taxon>
        <taxon>Mycobacteriales</taxon>
        <taxon>Nocardiaceae</taxon>
        <taxon>Nocardia</taxon>
    </lineage>
</organism>
<dbReference type="InterPro" id="IPR011746">
    <property type="entry name" value="Trp_synth-assoc_CHP"/>
</dbReference>
<gene>
    <name evidence="3" type="ORF">ACFYTF_29530</name>
</gene>
<dbReference type="Pfam" id="PF09534">
    <property type="entry name" value="Trp_oprn_chp"/>
    <property type="match status" value="1"/>
</dbReference>
<keyword evidence="2" id="KW-0472">Membrane</keyword>
<comment type="caution">
    <text evidence="3">The sequence shown here is derived from an EMBL/GenBank/DDBJ whole genome shotgun (WGS) entry which is preliminary data.</text>
</comment>